<keyword evidence="1" id="KW-1133">Transmembrane helix</keyword>
<sequence>MYTYRASKSNSQESFFILLVDGTTSMNAHYPIFLKCYHNVCSSIKHKLAFQFGNPKEGSDVVLYDINKFQDHRQSNFNKVFKQLFDILLTQHQDKKYLTICFISDGVEHFVYEEFLPLIDQITSTFKIQFASIAVGKNFPTTISNQLREKLHNNGNLHFPSIYEVMDQSELSIVLDEQDNVTIIPEQQQKMTNQFTEALEGLKKQLIVFTEQIELNEIVYTSFLDIQDQKTKTVQCNQLFLSPNPTVQTKKNEIIQSSSNVEDLIQIQQGSISQLLIHLQAHDKIEEGKKEFQKLLDISKQSQKLFIKTNQQMNPLADLQEVVNNPKLDVMNKIIGQFAQTDYLASIKDNENRYAQLQANLEKDPQLCIDKNFQVQQSIQQIEIEEEVQIKKQQNPYEIKFNSKLIILVDSFTLQKSQQEEVLKAKQTVFNQQAYDNTQTFWWADTVQENPEQIVRSQQLPLTQAIQQILSIIEEDQSGVRNFTIFLIFSGVHQIDFKSLSQKQQQIQEQNKLIAFTSMIIENDKQNMDKKKLQQKLSLELRRELHTNNLTHSLQVSARVKIEEFSQYLNLYFIMIKGYQSKFYGIRRKGCFIRGTIKQKNAIFLLNQLISDIEESRQQIIQDQEFILKLQKIKKLYYKRMNNYKEREFPDEQYCLAKLNSIFQCIDRINLQNCCDFLDEIFNIKLGFHDKNQKVFDLDQLDQARKILSDKKKSNLLQIIISILVFGAVYLIFN</sequence>
<evidence type="ECO:0000313" key="2">
    <source>
        <dbReference type="EMBL" id="CAD8194289.1"/>
    </source>
</evidence>
<evidence type="ECO:0000313" key="3">
    <source>
        <dbReference type="Proteomes" id="UP000683925"/>
    </source>
</evidence>
<feature type="transmembrane region" description="Helical" evidence="1">
    <location>
        <begin position="715"/>
        <end position="733"/>
    </location>
</feature>
<name>A0A8S1X1G8_PAROT</name>
<dbReference type="EMBL" id="CAJJDP010000106">
    <property type="protein sequence ID" value="CAD8194289.1"/>
    <property type="molecule type" value="Genomic_DNA"/>
</dbReference>
<evidence type="ECO:0000256" key="1">
    <source>
        <dbReference type="SAM" id="Phobius"/>
    </source>
</evidence>
<dbReference type="AlphaFoldDB" id="A0A8S1X1G8"/>
<proteinExistence type="predicted"/>
<dbReference type="OrthoDB" id="305656at2759"/>
<keyword evidence="1" id="KW-0472">Membrane</keyword>
<protein>
    <submittedName>
        <fullName evidence="2">Uncharacterized protein</fullName>
    </submittedName>
</protein>
<gene>
    <name evidence="2" type="ORF">POCTA_138.1.T1060157</name>
</gene>
<organism evidence="2 3">
    <name type="scientific">Paramecium octaurelia</name>
    <dbReference type="NCBI Taxonomy" id="43137"/>
    <lineage>
        <taxon>Eukaryota</taxon>
        <taxon>Sar</taxon>
        <taxon>Alveolata</taxon>
        <taxon>Ciliophora</taxon>
        <taxon>Intramacronucleata</taxon>
        <taxon>Oligohymenophorea</taxon>
        <taxon>Peniculida</taxon>
        <taxon>Parameciidae</taxon>
        <taxon>Paramecium</taxon>
    </lineage>
</organism>
<reference evidence="2" key="1">
    <citation type="submission" date="2021-01" db="EMBL/GenBank/DDBJ databases">
        <authorList>
            <consortium name="Genoscope - CEA"/>
            <person name="William W."/>
        </authorList>
    </citation>
    <scope>NUCLEOTIDE SEQUENCE</scope>
</reference>
<dbReference type="OMA" id="YLTICFI"/>
<accession>A0A8S1X1G8</accession>
<keyword evidence="1" id="KW-0812">Transmembrane</keyword>
<dbReference type="Proteomes" id="UP000683925">
    <property type="component" value="Unassembled WGS sequence"/>
</dbReference>
<keyword evidence="3" id="KW-1185">Reference proteome</keyword>
<comment type="caution">
    <text evidence="2">The sequence shown here is derived from an EMBL/GenBank/DDBJ whole genome shotgun (WGS) entry which is preliminary data.</text>
</comment>